<evidence type="ECO:0000256" key="9">
    <source>
        <dbReference type="SAM" id="Phobius"/>
    </source>
</evidence>
<evidence type="ECO:0000256" key="7">
    <source>
        <dbReference type="ARBA" id="ARBA00023012"/>
    </source>
</evidence>
<dbReference type="InterPro" id="IPR004358">
    <property type="entry name" value="Sig_transdc_His_kin-like_C"/>
</dbReference>
<keyword evidence="6" id="KW-0418">Kinase</keyword>
<dbReference type="InterPro" id="IPR005467">
    <property type="entry name" value="His_kinase_dom"/>
</dbReference>
<evidence type="ECO:0000256" key="4">
    <source>
        <dbReference type="ARBA" id="ARBA00022553"/>
    </source>
</evidence>
<comment type="caution">
    <text evidence="12">The sequence shown here is derived from an EMBL/GenBank/DDBJ whole genome shotgun (WGS) entry which is preliminary data.</text>
</comment>
<dbReference type="Gene3D" id="1.10.287.130">
    <property type="match status" value="1"/>
</dbReference>
<evidence type="ECO:0000256" key="6">
    <source>
        <dbReference type="ARBA" id="ARBA00022777"/>
    </source>
</evidence>
<protein>
    <recommendedName>
        <fullName evidence="3">histidine kinase</fullName>
        <ecNumber evidence="3">2.7.13.3</ecNumber>
    </recommendedName>
</protein>
<dbReference type="Gene3D" id="3.30.565.10">
    <property type="entry name" value="Histidine kinase-like ATPase, C-terminal domain"/>
    <property type="match status" value="1"/>
</dbReference>
<dbReference type="SMART" id="SM00304">
    <property type="entry name" value="HAMP"/>
    <property type="match status" value="1"/>
</dbReference>
<gene>
    <name evidence="12" type="ORF">KME60_29130</name>
</gene>
<dbReference type="PANTHER" id="PTHR43065:SF50">
    <property type="entry name" value="HISTIDINE KINASE"/>
    <property type="match status" value="1"/>
</dbReference>
<evidence type="ECO:0000259" key="11">
    <source>
        <dbReference type="PROSITE" id="PS50885"/>
    </source>
</evidence>
<comment type="catalytic activity">
    <reaction evidence="1">
        <text>ATP + protein L-histidine = ADP + protein N-phospho-L-histidine.</text>
        <dbReference type="EC" id="2.7.13.3"/>
    </reaction>
</comment>
<dbReference type="Gene3D" id="6.10.340.10">
    <property type="match status" value="1"/>
</dbReference>
<comment type="subcellular location">
    <subcellularLocation>
        <location evidence="2">Membrane</location>
    </subcellularLocation>
</comment>
<evidence type="ECO:0000256" key="3">
    <source>
        <dbReference type="ARBA" id="ARBA00012438"/>
    </source>
</evidence>
<evidence type="ECO:0000256" key="1">
    <source>
        <dbReference type="ARBA" id="ARBA00000085"/>
    </source>
</evidence>
<evidence type="ECO:0000256" key="5">
    <source>
        <dbReference type="ARBA" id="ARBA00022679"/>
    </source>
</evidence>
<feature type="transmembrane region" description="Helical" evidence="9">
    <location>
        <begin position="12"/>
        <end position="36"/>
    </location>
</feature>
<proteinExistence type="predicted"/>
<keyword evidence="5" id="KW-0808">Transferase</keyword>
<dbReference type="GO" id="GO:0016020">
    <property type="term" value="C:membrane"/>
    <property type="evidence" value="ECO:0007669"/>
    <property type="project" value="UniProtKB-SubCell"/>
</dbReference>
<evidence type="ECO:0000313" key="13">
    <source>
        <dbReference type="Proteomes" id="UP000729701"/>
    </source>
</evidence>
<sequence length="727" mass="81977">MLFKLAIPKIPLRTILIVPFILQIFGAVGLTGYLSLRNGQEAVNNLANRLTSEISSRIDQHLDSYLTTPNQINQLNANAIKLRMLNLKNFPQLGQHFWQQMQVFNVGYISFTSTKGEYAGAGYFLDPEVVIIDEVSQETRYRDYTYGTDKQGNRTTLNFVNDYQPLKDIAYTGTVKAGKPIWGKITTWVGFPDIVSIAANYPVYNDKNILQGIVSADLRLSQISDFLRKLKVSRGGKVLIVERDGALVASSSKEQPFKLIEGKAQRINSLYSNVPLIQKTVAYLQQKFGKLSNIKDDQNLDFTIKGNRQFVHVTPWRDKFGLDWLVIVIVPESDFMEQINANRRTTILLCLGALLLATVLGIYTSNRITKPIQLLTDASEAISSGKLNQKLYGSRIHEIDILANSFNRMAQQLCEYFTALENNNEQLEVKVQERTNELKITLDDLQQAQAKLVQSEKMSSLGQMVGGIAHEINNPVSFIHGNLTHATQYVREIVLFLNLYQKHYPHPVDEIQQQLENSELDFMIQDLSKIFDSMQTGTQRIRDIVLSLRNFSHLDEADFKTVNIHTGLDSTLLLIQHRFRQIEVIKKYGSLPVVECYARQLNQVFLNILSNAIDILEESSVKIPAKIEIITELKEDNYAVIRIQDNGVGMSQEVLSKIFDPFFTTKPVGKGTGLGLSISYQIVVEQHGGTLDCISAPGKGCEFVITIPIRHGVARSPTFLRSRGSKQ</sequence>
<dbReference type="AlphaFoldDB" id="A0A951QSL8"/>
<keyword evidence="9" id="KW-0812">Transmembrane</keyword>
<evidence type="ECO:0000256" key="2">
    <source>
        <dbReference type="ARBA" id="ARBA00004370"/>
    </source>
</evidence>
<dbReference type="CDD" id="cd00082">
    <property type="entry name" value="HisKA"/>
    <property type="match status" value="1"/>
</dbReference>
<feature type="domain" description="HAMP" evidence="11">
    <location>
        <begin position="366"/>
        <end position="418"/>
    </location>
</feature>
<organism evidence="12 13">
    <name type="scientific">Cyanomargarita calcarea GSE-NOS-MK-12-04C</name>
    <dbReference type="NCBI Taxonomy" id="2839659"/>
    <lineage>
        <taxon>Bacteria</taxon>
        <taxon>Bacillati</taxon>
        <taxon>Cyanobacteriota</taxon>
        <taxon>Cyanophyceae</taxon>
        <taxon>Nostocales</taxon>
        <taxon>Cyanomargaritaceae</taxon>
        <taxon>Cyanomargarita</taxon>
    </lineage>
</organism>
<evidence type="ECO:0000259" key="10">
    <source>
        <dbReference type="PROSITE" id="PS50109"/>
    </source>
</evidence>
<evidence type="ECO:0000313" key="12">
    <source>
        <dbReference type="EMBL" id="MBW4671375.1"/>
    </source>
</evidence>
<dbReference type="PRINTS" id="PR00344">
    <property type="entry name" value="BCTRLSENSOR"/>
</dbReference>
<dbReference type="EMBL" id="JAHHGZ010000044">
    <property type="protein sequence ID" value="MBW4671375.1"/>
    <property type="molecule type" value="Genomic_DNA"/>
</dbReference>
<dbReference type="GO" id="GO:0000155">
    <property type="term" value="F:phosphorelay sensor kinase activity"/>
    <property type="evidence" value="ECO:0007669"/>
    <property type="project" value="InterPro"/>
</dbReference>
<dbReference type="InterPro" id="IPR003661">
    <property type="entry name" value="HisK_dim/P_dom"/>
</dbReference>
<dbReference type="InterPro" id="IPR003594">
    <property type="entry name" value="HATPase_dom"/>
</dbReference>
<dbReference type="Proteomes" id="UP000729701">
    <property type="component" value="Unassembled WGS sequence"/>
</dbReference>
<dbReference type="SUPFAM" id="SSF55874">
    <property type="entry name" value="ATPase domain of HSP90 chaperone/DNA topoisomerase II/histidine kinase"/>
    <property type="match status" value="1"/>
</dbReference>
<keyword evidence="7" id="KW-0902">Two-component regulatory system</keyword>
<dbReference type="SUPFAM" id="SSF158472">
    <property type="entry name" value="HAMP domain-like"/>
    <property type="match status" value="1"/>
</dbReference>
<dbReference type="Pfam" id="PF02518">
    <property type="entry name" value="HATPase_c"/>
    <property type="match status" value="1"/>
</dbReference>
<dbReference type="Gene3D" id="3.30.450.20">
    <property type="entry name" value="PAS domain"/>
    <property type="match status" value="1"/>
</dbReference>
<dbReference type="InterPro" id="IPR036097">
    <property type="entry name" value="HisK_dim/P_sf"/>
</dbReference>
<evidence type="ECO:0000256" key="8">
    <source>
        <dbReference type="SAM" id="Coils"/>
    </source>
</evidence>
<dbReference type="SMART" id="SM00387">
    <property type="entry name" value="HATPase_c"/>
    <property type="match status" value="1"/>
</dbReference>
<reference evidence="12" key="1">
    <citation type="submission" date="2021-05" db="EMBL/GenBank/DDBJ databases">
        <authorList>
            <person name="Pietrasiak N."/>
            <person name="Ward R."/>
            <person name="Stajich J.E."/>
            <person name="Kurbessoian T."/>
        </authorList>
    </citation>
    <scope>NUCLEOTIDE SEQUENCE</scope>
    <source>
        <strain evidence="12">GSE-NOS-MK-12-04C</strain>
    </source>
</reference>
<keyword evidence="9" id="KW-1133">Transmembrane helix</keyword>
<name>A0A951QSL8_9CYAN</name>
<dbReference type="InterPro" id="IPR003660">
    <property type="entry name" value="HAMP_dom"/>
</dbReference>
<dbReference type="CDD" id="cd06225">
    <property type="entry name" value="HAMP"/>
    <property type="match status" value="1"/>
</dbReference>
<dbReference type="PANTHER" id="PTHR43065">
    <property type="entry name" value="SENSOR HISTIDINE KINASE"/>
    <property type="match status" value="1"/>
</dbReference>
<dbReference type="SUPFAM" id="SSF47384">
    <property type="entry name" value="Homodimeric domain of signal transducing histidine kinase"/>
    <property type="match status" value="1"/>
</dbReference>
<keyword evidence="4" id="KW-0597">Phosphoprotein</keyword>
<dbReference type="PROSITE" id="PS50109">
    <property type="entry name" value="HIS_KIN"/>
    <property type="match status" value="1"/>
</dbReference>
<dbReference type="Pfam" id="PF00672">
    <property type="entry name" value="HAMP"/>
    <property type="match status" value="1"/>
</dbReference>
<dbReference type="EC" id="2.7.13.3" evidence="3"/>
<feature type="transmembrane region" description="Helical" evidence="9">
    <location>
        <begin position="346"/>
        <end position="364"/>
    </location>
</feature>
<feature type="domain" description="Histidine kinase" evidence="10">
    <location>
        <begin position="467"/>
        <end position="711"/>
    </location>
</feature>
<dbReference type="InterPro" id="IPR036890">
    <property type="entry name" value="HATPase_C_sf"/>
</dbReference>
<keyword evidence="9" id="KW-0472">Membrane</keyword>
<keyword evidence="8" id="KW-0175">Coiled coil</keyword>
<accession>A0A951QSL8</accession>
<reference evidence="12" key="2">
    <citation type="journal article" date="2022" name="Microbiol. Resour. Announc.">
        <title>Metagenome Sequencing to Explore Phylogenomics of Terrestrial Cyanobacteria.</title>
        <authorList>
            <person name="Ward R.D."/>
            <person name="Stajich J.E."/>
            <person name="Johansen J.R."/>
            <person name="Huntemann M."/>
            <person name="Clum A."/>
            <person name="Foster B."/>
            <person name="Foster B."/>
            <person name="Roux S."/>
            <person name="Palaniappan K."/>
            <person name="Varghese N."/>
            <person name="Mukherjee S."/>
            <person name="Reddy T.B.K."/>
            <person name="Daum C."/>
            <person name="Copeland A."/>
            <person name="Chen I.A."/>
            <person name="Ivanova N.N."/>
            <person name="Kyrpides N.C."/>
            <person name="Shapiro N."/>
            <person name="Eloe-Fadrosh E.A."/>
            <person name="Pietrasiak N."/>
        </authorList>
    </citation>
    <scope>NUCLEOTIDE SEQUENCE</scope>
    <source>
        <strain evidence="12">GSE-NOS-MK-12-04C</strain>
    </source>
</reference>
<feature type="coiled-coil region" evidence="8">
    <location>
        <begin position="410"/>
        <end position="451"/>
    </location>
</feature>
<dbReference type="PROSITE" id="PS50885">
    <property type="entry name" value="HAMP"/>
    <property type="match status" value="1"/>
</dbReference>